<comment type="caution">
    <text evidence="1">The sequence shown here is derived from an EMBL/GenBank/DDBJ whole genome shotgun (WGS) entry which is preliminary data.</text>
</comment>
<dbReference type="GO" id="GO:0005576">
    <property type="term" value="C:extracellular region"/>
    <property type="evidence" value="ECO:0007669"/>
    <property type="project" value="InterPro"/>
</dbReference>
<protein>
    <recommendedName>
        <fullName evidence="3">H-type lectin domain-containing protein</fullName>
    </recommendedName>
</protein>
<reference evidence="1 2" key="1">
    <citation type="submission" date="2011-04" db="EMBL/GenBank/DDBJ databases">
        <title>The Genome Sequence of Clostridium citroniae WAL-19142.</title>
        <authorList>
            <consortium name="The Broad Institute Genome Sequencing Platform"/>
            <person name="Earl A."/>
            <person name="Ward D."/>
            <person name="Feldgarden M."/>
            <person name="Gevers D."/>
            <person name="Warren Y.A."/>
            <person name="Tyrrell K.L."/>
            <person name="Citron D.M."/>
            <person name="Goldstein E.J."/>
            <person name="Daigneault M."/>
            <person name="Allen-Vercoe E."/>
            <person name="Young S.K."/>
            <person name="Zeng Q."/>
            <person name="Gargeya S."/>
            <person name="Fitzgerald M."/>
            <person name="Haas B."/>
            <person name="Abouelleil A."/>
            <person name="Alvarado L."/>
            <person name="Arachchi H.M."/>
            <person name="Berlin A."/>
            <person name="Brown A."/>
            <person name="Chapman S.B."/>
            <person name="Chen Z."/>
            <person name="Dunbar C."/>
            <person name="Freedman E."/>
            <person name="Gearin G."/>
            <person name="Gellesch M."/>
            <person name="Goldberg J."/>
            <person name="Griggs A."/>
            <person name="Gujja S."/>
            <person name="Heilman E.R."/>
            <person name="Heiman D."/>
            <person name="Howarth C."/>
            <person name="Larson L."/>
            <person name="Lui A."/>
            <person name="MacDonald P.J."/>
            <person name="Mehta T."/>
            <person name="Montmayeur A."/>
            <person name="Murphy C."/>
            <person name="Neiman D."/>
            <person name="Pearson M."/>
            <person name="Priest M."/>
            <person name="Roberts A."/>
            <person name="Saif S."/>
            <person name="Shea T."/>
            <person name="Shenoy N."/>
            <person name="Sisk P."/>
            <person name="Stolte C."/>
            <person name="Sykes S."/>
            <person name="White J."/>
            <person name="Yandava C."/>
            <person name="Wortman J."/>
            <person name="Nusbaum C."/>
            <person name="Birren B."/>
        </authorList>
    </citation>
    <scope>NUCLEOTIDE SEQUENCE [LARGE SCALE GENOMIC DNA]</scope>
    <source>
        <strain evidence="1 2">WAL-19142</strain>
    </source>
</reference>
<gene>
    <name evidence="1" type="ORF">HMPREF9470_00893</name>
</gene>
<evidence type="ECO:0008006" key="3">
    <source>
        <dbReference type="Google" id="ProtNLM"/>
    </source>
</evidence>
<evidence type="ECO:0000313" key="1">
    <source>
        <dbReference type="EMBL" id="KMW23677.1"/>
    </source>
</evidence>
<organism evidence="1 2">
    <name type="scientific">[Clostridium] citroniae WAL-19142</name>
    <dbReference type="NCBI Taxonomy" id="742734"/>
    <lineage>
        <taxon>Bacteria</taxon>
        <taxon>Bacillati</taxon>
        <taxon>Bacillota</taxon>
        <taxon>Clostridia</taxon>
        <taxon>Lachnospirales</taxon>
        <taxon>Lachnospiraceae</taxon>
        <taxon>Enterocloster</taxon>
    </lineage>
</organism>
<dbReference type="InterPro" id="IPR037221">
    <property type="entry name" value="H-type_lectin_dom_sf"/>
</dbReference>
<dbReference type="GeneID" id="93165671"/>
<dbReference type="RefSeq" id="WP_048929296.1">
    <property type="nucleotide sequence ID" value="NZ_KQ235876.1"/>
</dbReference>
<dbReference type="Gene3D" id="2.10.10.20">
    <property type="entry name" value="Carbohydrate-binding module superfamily 5/12"/>
    <property type="match status" value="1"/>
</dbReference>
<dbReference type="EMBL" id="ADLK01000005">
    <property type="protein sequence ID" value="KMW23677.1"/>
    <property type="molecule type" value="Genomic_DNA"/>
</dbReference>
<proteinExistence type="predicted"/>
<dbReference type="Gene3D" id="2.60.40.2080">
    <property type="match status" value="1"/>
</dbReference>
<dbReference type="InterPro" id="IPR036573">
    <property type="entry name" value="CBM_sf_5/12"/>
</dbReference>
<dbReference type="Proteomes" id="UP000037392">
    <property type="component" value="Unassembled WGS sequence"/>
</dbReference>
<dbReference type="AlphaFoldDB" id="A0A0J9CF78"/>
<dbReference type="GO" id="GO:0004553">
    <property type="term" value="F:hydrolase activity, hydrolyzing O-glycosyl compounds"/>
    <property type="evidence" value="ECO:0007669"/>
    <property type="project" value="InterPro"/>
</dbReference>
<dbReference type="GO" id="GO:0030246">
    <property type="term" value="F:carbohydrate binding"/>
    <property type="evidence" value="ECO:0007669"/>
    <property type="project" value="InterPro"/>
</dbReference>
<sequence length="314" mass="33651">MTDLGKVMVVPKGAYNANTTYEILDLVTYNGSSYIALKSTKGNVPTNTTYWQLHGQGYPGAATGVSAKDTQGMVVTAGSNSTVQALIDAIADRVMTKLFAKADIVQTESTSTTKVPSSAYLKQVKDDINSNFDKYYSLSAAIQIPSGADLNNYTDFGNYVSSAASISSTLQNCPALNGGFVLHVERVTGATDGTFLKQRIVYNEAKSLEYWRVKTGEESWGTWVSPITNTDVQKGSTAGISCAPNAITESTITFPKAFGSAPKVVVSFYSNTTSVKYGMLTPMVYNVTTTNFKVRIANAADVDLTPAIYWIAAI</sequence>
<evidence type="ECO:0000313" key="2">
    <source>
        <dbReference type="Proteomes" id="UP000037392"/>
    </source>
</evidence>
<dbReference type="SUPFAM" id="SSF51055">
    <property type="entry name" value="Carbohydrate binding domain"/>
    <property type="match status" value="1"/>
</dbReference>
<name>A0A0J9CF78_9FIRM</name>
<dbReference type="OrthoDB" id="1889363at2"/>
<dbReference type="PATRIC" id="fig|742734.4.peg.948"/>
<dbReference type="CDD" id="cd19958">
    <property type="entry name" value="pyocin_knob"/>
    <property type="match status" value="1"/>
</dbReference>
<accession>A0A0J9CF78</accession>
<dbReference type="GO" id="GO:0005975">
    <property type="term" value="P:carbohydrate metabolic process"/>
    <property type="evidence" value="ECO:0007669"/>
    <property type="project" value="InterPro"/>
</dbReference>
<dbReference type="SUPFAM" id="SSF141086">
    <property type="entry name" value="Agglutinin HPA-like"/>
    <property type="match status" value="1"/>
</dbReference>